<organism evidence="1 2">
    <name type="scientific">Coprinellus micaceus</name>
    <name type="common">Glistening ink-cap mushroom</name>
    <name type="synonym">Coprinus micaceus</name>
    <dbReference type="NCBI Taxonomy" id="71717"/>
    <lineage>
        <taxon>Eukaryota</taxon>
        <taxon>Fungi</taxon>
        <taxon>Dikarya</taxon>
        <taxon>Basidiomycota</taxon>
        <taxon>Agaricomycotina</taxon>
        <taxon>Agaricomycetes</taxon>
        <taxon>Agaricomycetidae</taxon>
        <taxon>Agaricales</taxon>
        <taxon>Agaricineae</taxon>
        <taxon>Psathyrellaceae</taxon>
        <taxon>Coprinellus</taxon>
    </lineage>
</organism>
<keyword evidence="2" id="KW-1185">Reference proteome</keyword>
<dbReference type="EMBL" id="QPFP01000009">
    <property type="protein sequence ID" value="TEB34653.1"/>
    <property type="molecule type" value="Genomic_DNA"/>
</dbReference>
<accession>A0A4Y7TKD9</accession>
<dbReference type="AlphaFoldDB" id="A0A4Y7TKD9"/>
<proteinExistence type="predicted"/>
<reference evidence="1 2" key="1">
    <citation type="journal article" date="2019" name="Nat. Ecol. Evol.">
        <title>Megaphylogeny resolves global patterns of mushroom evolution.</title>
        <authorList>
            <person name="Varga T."/>
            <person name="Krizsan K."/>
            <person name="Foldi C."/>
            <person name="Dima B."/>
            <person name="Sanchez-Garcia M."/>
            <person name="Sanchez-Ramirez S."/>
            <person name="Szollosi G.J."/>
            <person name="Szarkandi J.G."/>
            <person name="Papp V."/>
            <person name="Albert L."/>
            <person name="Andreopoulos W."/>
            <person name="Angelini C."/>
            <person name="Antonin V."/>
            <person name="Barry K.W."/>
            <person name="Bougher N.L."/>
            <person name="Buchanan P."/>
            <person name="Buyck B."/>
            <person name="Bense V."/>
            <person name="Catcheside P."/>
            <person name="Chovatia M."/>
            <person name="Cooper J."/>
            <person name="Damon W."/>
            <person name="Desjardin D."/>
            <person name="Finy P."/>
            <person name="Geml J."/>
            <person name="Haridas S."/>
            <person name="Hughes K."/>
            <person name="Justo A."/>
            <person name="Karasinski D."/>
            <person name="Kautmanova I."/>
            <person name="Kiss B."/>
            <person name="Kocsube S."/>
            <person name="Kotiranta H."/>
            <person name="LaButti K.M."/>
            <person name="Lechner B.E."/>
            <person name="Liimatainen K."/>
            <person name="Lipzen A."/>
            <person name="Lukacs Z."/>
            <person name="Mihaltcheva S."/>
            <person name="Morgado L.N."/>
            <person name="Niskanen T."/>
            <person name="Noordeloos M.E."/>
            <person name="Ohm R.A."/>
            <person name="Ortiz-Santana B."/>
            <person name="Ovrebo C."/>
            <person name="Racz N."/>
            <person name="Riley R."/>
            <person name="Savchenko A."/>
            <person name="Shiryaev A."/>
            <person name="Soop K."/>
            <person name="Spirin V."/>
            <person name="Szebenyi C."/>
            <person name="Tomsovsky M."/>
            <person name="Tulloss R.E."/>
            <person name="Uehling J."/>
            <person name="Grigoriev I.V."/>
            <person name="Vagvolgyi C."/>
            <person name="Papp T."/>
            <person name="Martin F.M."/>
            <person name="Miettinen O."/>
            <person name="Hibbett D.S."/>
            <person name="Nagy L.G."/>
        </authorList>
    </citation>
    <scope>NUCLEOTIDE SEQUENCE [LARGE SCALE GENOMIC DNA]</scope>
    <source>
        <strain evidence="1 2">FP101781</strain>
    </source>
</reference>
<evidence type="ECO:0000313" key="2">
    <source>
        <dbReference type="Proteomes" id="UP000298030"/>
    </source>
</evidence>
<protein>
    <submittedName>
        <fullName evidence="1">Uncharacterized protein</fullName>
    </submittedName>
</protein>
<name>A0A4Y7TKD9_COPMI</name>
<evidence type="ECO:0000313" key="1">
    <source>
        <dbReference type="EMBL" id="TEB34653.1"/>
    </source>
</evidence>
<gene>
    <name evidence="1" type="ORF">FA13DRAFT_1729309</name>
</gene>
<sequence>MLGSIRAALCNSPPRGPRYGPRGRPGLFFGDALFLFHPRTCHSILVPPSRLLRRPIPRSSAEYHVNFSSYGANTVAYVNPPASGPSLFSLVNKPVPPSRRSCAPASHWPLPRRFTPHVGEAYHVPMASMLA</sequence>
<comment type="caution">
    <text evidence="1">The sequence shown here is derived from an EMBL/GenBank/DDBJ whole genome shotgun (WGS) entry which is preliminary data.</text>
</comment>
<dbReference type="Proteomes" id="UP000298030">
    <property type="component" value="Unassembled WGS sequence"/>
</dbReference>